<evidence type="ECO:0000256" key="1">
    <source>
        <dbReference type="SAM" id="MobiDB-lite"/>
    </source>
</evidence>
<evidence type="ECO:0000313" key="3">
    <source>
        <dbReference type="Proteomes" id="UP000588083"/>
    </source>
</evidence>
<gene>
    <name evidence="2" type="ORF">HKBW3S34_02011</name>
</gene>
<organism evidence="2 3">
    <name type="scientific">Candidatus Hakubella thermalkaliphila</name>
    <dbReference type="NCBI Taxonomy" id="2754717"/>
    <lineage>
        <taxon>Bacteria</taxon>
        <taxon>Bacillati</taxon>
        <taxon>Actinomycetota</taxon>
        <taxon>Actinomycetota incertae sedis</taxon>
        <taxon>Candidatus Hakubellales</taxon>
        <taxon>Candidatus Hakubellaceae</taxon>
        <taxon>Candidatus Hakubella</taxon>
    </lineage>
</organism>
<sequence>GSGTFTITIKAPSTPGTYNHGNKKS</sequence>
<dbReference type="EMBL" id="BLRZ01000161">
    <property type="protein sequence ID" value="GFP31092.1"/>
    <property type="molecule type" value="Genomic_DNA"/>
</dbReference>
<feature type="non-terminal residue" evidence="2">
    <location>
        <position position="1"/>
    </location>
</feature>
<comment type="caution">
    <text evidence="2">The sequence shown here is derived from an EMBL/GenBank/DDBJ whole genome shotgun (WGS) entry which is preliminary data.</text>
</comment>
<reference evidence="2 3" key="1">
    <citation type="journal article" date="2020" name="Front. Microbiol.">
        <title>Single-cell genomics of novel Actinobacteria with the Wood-Ljungdahl pathway discovered in a serpentinizing system.</title>
        <authorList>
            <person name="Merino N."/>
            <person name="Kawai M."/>
            <person name="Boyd E.S."/>
            <person name="Colman D.R."/>
            <person name="McGlynn S.E."/>
            <person name="Nealson K.H."/>
            <person name="Kurokawa K."/>
            <person name="Hongoh Y."/>
        </authorList>
    </citation>
    <scope>NUCLEOTIDE SEQUENCE [LARGE SCALE GENOMIC DNA]</scope>
    <source>
        <strain evidence="2 3">S34</strain>
    </source>
</reference>
<evidence type="ECO:0000313" key="2">
    <source>
        <dbReference type="EMBL" id="GFP31092.1"/>
    </source>
</evidence>
<protein>
    <submittedName>
        <fullName evidence="2">Uncharacterized protein</fullName>
    </submittedName>
</protein>
<dbReference type="AlphaFoldDB" id="A0A6V8PEG7"/>
<feature type="compositionally biased region" description="Polar residues" evidence="1">
    <location>
        <begin position="14"/>
        <end position="25"/>
    </location>
</feature>
<feature type="region of interest" description="Disordered" evidence="1">
    <location>
        <begin position="1"/>
        <end position="25"/>
    </location>
</feature>
<proteinExistence type="predicted"/>
<dbReference type="Proteomes" id="UP000588083">
    <property type="component" value="Unassembled WGS sequence"/>
</dbReference>
<accession>A0A6V8PEG7</accession>
<keyword evidence="3" id="KW-1185">Reference proteome</keyword>
<name>A0A6V8PEG7_9ACTN</name>